<dbReference type="InterPro" id="IPR005493">
    <property type="entry name" value="RraA/RraA-like"/>
</dbReference>
<feature type="binding site" evidence="5">
    <location>
        <position position="114"/>
    </location>
    <ligand>
        <name>substrate</name>
    </ligand>
</feature>
<dbReference type="CDD" id="cd16841">
    <property type="entry name" value="RraA_family"/>
    <property type="match status" value="1"/>
</dbReference>
<reference evidence="6 7" key="1">
    <citation type="submission" date="2019-05" db="EMBL/GenBank/DDBJ databases">
        <title>Dyadobacter AR-3-8 sp. nov., isolated from arctic soil.</title>
        <authorList>
            <person name="Chaudhary D.K."/>
        </authorList>
    </citation>
    <scope>NUCLEOTIDE SEQUENCE [LARGE SCALE GENOMIC DNA]</scope>
    <source>
        <strain evidence="6 7">AR-3-8</strain>
    </source>
</reference>
<dbReference type="SUPFAM" id="SSF89562">
    <property type="entry name" value="RraA-like"/>
    <property type="match status" value="1"/>
</dbReference>
<comment type="cofactor">
    <cofactor evidence="1">
        <name>a divalent metal cation</name>
        <dbReference type="ChEBI" id="CHEBI:60240"/>
    </cofactor>
</comment>
<proteinExistence type="predicted"/>
<dbReference type="InterPro" id="IPR036704">
    <property type="entry name" value="RraA/RraA-like_sf"/>
</dbReference>
<keyword evidence="7" id="KW-1185">Reference proteome</keyword>
<keyword evidence="5" id="KW-0460">Magnesium</keyword>
<keyword evidence="5" id="KW-0479">Metal-binding</keyword>
<dbReference type="Proteomes" id="UP000304900">
    <property type="component" value="Unassembled WGS sequence"/>
</dbReference>
<evidence type="ECO:0000313" key="6">
    <source>
        <dbReference type="EMBL" id="TKT86571.1"/>
    </source>
</evidence>
<dbReference type="Gene3D" id="3.50.30.40">
    <property type="entry name" value="Ribonuclease E inhibitor RraA/RraA-like"/>
    <property type="match status" value="1"/>
</dbReference>
<dbReference type="PANTHER" id="PTHR33254:SF4">
    <property type="entry name" value="4-HYDROXY-4-METHYL-2-OXOGLUTARATE ALDOLASE 3-RELATED"/>
    <property type="match status" value="1"/>
</dbReference>
<name>A0A4U6CSR9_9BACT</name>
<protein>
    <recommendedName>
        <fullName evidence="2">Putative 4-hydroxy-4-methyl-2-oxoglutarate aldolase</fullName>
    </recommendedName>
    <alternativeName>
        <fullName evidence="3">Regulator of ribonuclease activity homolog</fullName>
    </alternativeName>
    <alternativeName>
        <fullName evidence="4">RraA-like protein</fullName>
    </alternativeName>
</protein>
<evidence type="ECO:0000256" key="1">
    <source>
        <dbReference type="ARBA" id="ARBA00001968"/>
    </source>
</evidence>
<organism evidence="6 7">
    <name type="scientific">Dyadobacter frigoris</name>
    <dbReference type="NCBI Taxonomy" id="2576211"/>
    <lineage>
        <taxon>Bacteria</taxon>
        <taxon>Pseudomonadati</taxon>
        <taxon>Bacteroidota</taxon>
        <taxon>Cytophagia</taxon>
        <taxon>Cytophagales</taxon>
        <taxon>Spirosomataceae</taxon>
        <taxon>Dyadobacter</taxon>
    </lineage>
</organism>
<sequence>MDLEKLKDQLYVAVLSDVLDKLGYTRQATRITFFSYTGISKMIGRCKTTLWADMYDVDPNPYELELQAVDSCQPGDILIAAAGGSTRSGIWGELLSTAAGNRGCAGVIVHGGVRDIDKMREMKFPVFAISKNPYDSQNRQRVVDMDITVEIDGVKFRPGDIVMADEDGIVVIPKEVEAEVIQAALQKINAENITRDAIKNGMKAVEAYQKYGVL</sequence>
<feature type="binding site" evidence="5">
    <location>
        <position position="115"/>
    </location>
    <ligand>
        <name>Mg(2+)</name>
        <dbReference type="ChEBI" id="CHEBI:18420"/>
    </ligand>
</feature>
<evidence type="ECO:0000256" key="5">
    <source>
        <dbReference type="PIRSR" id="PIRSR605493-1"/>
    </source>
</evidence>
<comment type="caution">
    <text evidence="6">The sequence shown here is derived from an EMBL/GenBank/DDBJ whole genome shotgun (WGS) entry which is preliminary data.</text>
</comment>
<evidence type="ECO:0000313" key="7">
    <source>
        <dbReference type="Proteomes" id="UP000304900"/>
    </source>
</evidence>
<dbReference type="PANTHER" id="PTHR33254">
    <property type="entry name" value="4-HYDROXY-4-METHYL-2-OXOGLUTARATE ALDOLASE 3-RELATED"/>
    <property type="match status" value="1"/>
</dbReference>
<dbReference type="RefSeq" id="WP_137344165.1">
    <property type="nucleotide sequence ID" value="NZ_SZVO01000024.1"/>
</dbReference>
<comment type="cofactor">
    <cofactor evidence="5">
        <name>Mg(2+)</name>
        <dbReference type="ChEBI" id="CHEBI:18420"/>
    </cofactor>
</comment>
<dbReference type="OrthoDB" id="9784786at2"/>
<dbReference type="AlphaFoldDB" id="A0A4U6CSR9"/>
<dbReference type="EMBL" id="SZVO01000024">
    <property type="protein sequence ID" value="TKT86571.1"/>
    <property type="molecule type" value="Genomic_DNA"/>
</dbReference>
<feature type="binding site" evidence="5">
    <location>
        <begin position="92"/>
        <end position="95"/>
    </location>
    <ligand>
        <name>substrate</name>
    </ligand>
</feature>
<dbReference type="Pfam" id="PF03737">
    <property type="entry name" value="RraA-like"/>
    <property type="match status" value="1"/>
</dbReference>
<accession>A0A4U6CSR9</accession>
<dbReference type="GO" id="GO:0046872">
    <property type="term" value="F:metal ion binding"/>
    <property type="evidence" value="ECO:0007669"/>
    <property type="project" value="UniProtKB-KW"/>
</dbReference>
<evidence type="ECO:0000256" key="4">
    <source>
        <dbReference type="ARBA" id="ARBA00030169"/>
    </source>
</evidence>
<evidence type="ECO:0000256" key="3">
    <source>
        <dbReference type="ARBA" id="ARBA00029596"/>
    </source>
</evidence>
<gene>
    <name evidence="6" type="ORF">FDK13_32365</name>
</gene>
<evidence type="ECO:0000256" key="2">
    <source>
        <dbReference type="ARBA" id="ARBA00016549"/>
    </source>
</evidence>